<evidence type="ECO:0000313" key="1">
    <source>
        <dbReference type="EMBL" id="QHS87229.1"/>
    </source>
</evidence>
<dbReference type="AlphaFoldDB" id="A0A6C0B6Q8"/>
<organism evidence="1">
    <name type="scientific">viral metagenome</name>
    <dbReference type="NCBI Taxonomy" id="1070528"/>
    <lineage>
        <taxon>unclassified sequences</taxon>
        <taxon>metagenomes</taxon>
        <taxon>organismal metagenomes</taxon>
    </lineage>
</organism>
<name>A0A6C0B6Q8_9ZZZZ</name>
<sequence length="108" mass="11855">MTTPILPSQQTRFKSASEVTTMRKRTVVNNYYGNYPQDQKRAYASTYTTFQAGAVANDIGESVVSSIPTCTTNSRGFVLSSNKTVVPTGEKATPNMYVSSRAYINNPQ</sequence>
<dbReference type="EMBL" id="MN739079">
    <property type="protein sequence ID" value="QHS87229.1"/>
    <property type="molecule type" value="Genomic_DNA"/>
</dbReference>
<reference evidence="1" key="1">
    <citation type="journal article" date="2020" name="Nature">
        <title>Giant virus diversity and host interactions through global metagenomics.</title>
        <authorList>
            <person name="Schulz F."/>
            <person name="Roux S."/>
            <person name="Paez-Espino D."/>
            <person name="Jungbluth S."/>
            <person name="Walsh D.A."/>
            <person name="Denef V.J."/>
            <person name="McMahon K.D."/>
            <person name="Konstantinidis K.T."/>
            <person name="Eloe-Fadrosh E.A."/>
            <person name="Kyrpides N.C."/>
            <person name="Woyke T."/>
        </authorList>
    </citation>
    <scope>NUCLEOTIDE SEQUENCE</scope>
    <source>
        <strain evidence="1">GVMAG-M-3300009684-20</strain>
    </source>
</reference>
<proteinExistence type="predicted"/>
<protein>
    <submittedName>
        <fullName evidence="1">Uncharacterized protein</fullName>
    </submittedName>
</protein>
<accession>A0A6C0B6Q8</accession>